<feature type="transmembrane region" description="Helical" evidence="1">
    <location>
        <begin position="147"/>
        <end position="169"/>
    </location>
</feature>
<sequence>MAFTFVVTGIVMGLIFGFAIEKSRVFEPGMMVGLFQFRNLTVLKVFLSAIATSMVVISVLNILGLVDPGPKAAVYPATIAGGLIFGAGVALAGGCPTTLPAQIGAGYKDAWAVLAGGVFGVVIYGYFEPLLSGLNQGPGKITIPQSLGLPFWALGFPVAIIIAIFLGVLERRRPWKSEMGKDYNGDF</sequence>
<keyword evidence="1" id="KW-1133">Transmembrane helix</keyword>
<dbReference type="Proteomes" id="UP000192343">
    <property type="component" value="Unassembled WGS sequence"/>
</dbReference>
<dbReference type="EMBL" id="MWQY01000016">
    <property type="protein sequence ID" value="ORC34026.1"/>
    <property type="molecule type" value="Genomic_DNA"/>
</dbReference>
<feature type="transmembrane region" description="Helical" evidence="1">
    <location>
        <begin position="42"/>
        <end position="66"/>
    </location>
</feature>
<feature type="transmembrane region" description="Helical" evidence="1">
    <location>
        <begin position="72"/>
        <end position="98"/>
    </location>
</feature>
<dbReference type="Pfam" id="PF04143">
    <property type="entry name" value="Sulf_transp"/>
    <property type="match status" value="1"/>
</dbReference>
<dbReference type="InterPro" id="IPR007272">
    <property type="entry name" value="Sulf_transp_TsuA/YedE"/>
</dbReference>
<dbReference type="AlphaFoldDB" id="A0A1Y1RWL4"/>
<gene>
    <name evidence="2" type="ORF">B4O97_14155</name>
</gene>
<accession>A0A1Y1RWL4</accession>
<dbReference type="OrthoDB" id="9790409at2"/>
<evidence type="ECO:0000256" key="1">
    <source>
        <dbReference type="SAM" id="Phobius"/>
    </source>
</evidence>
<protein>
    <submittedName>
        <fullName evidence="2">Uncharacterized protein</fullName>
    </submittedName>
</protein>
<feature type="transmembrane region" description="Helical" evidence="1">
    <location>
        <begin position="6"/>
        <end position="21"/>
    </location>
</feature>
<evidence type="ECO:0000313" key="2">
    <source>
        <dbReference type="EMBL" id="ORC34026.1"/>
    </source>
</evidence>
<comment type="caution">
    <text evidence="2">The sequence shown here is derived from an EMBL/GenBank/DDBJ whole genome shotgun (WGS) entry which is preliminary data.</text>
</comment>
<keyword evidence="1" id="KW-0812">Transmembrane</keyword>
<keyword evidence="3" id="KW-1185">Reference proteome</keyword>
<keyword evidence="1" id="KW-0472">Membrane</keyword>
<organism evidence="2 3">
    <name type="scientific">Marispirochaeta aestuarii</name>
    <dbReference type="NCBI Taxonomy" id="1963862"/>
    <lineage>
        <taxon>Bacteria</taxon>
        <taxon>Pseudomonadati</taxon>
        <taxon>Spirochaetota</taxon>
        <taxon>Spirochaetia</taxon>
        <taxon>Spirochaetales</taxon>
        <taxon>Spirochaetaceae</taxon>
        <taxon>Marispirochaeta</taxon>
    </lineage>
</organism>
<dbReference type="STRING" id="1963862.B4O97_14155"/>
<reference evidence="2 3" key="1">
    <citation type="submission" date="2017-03" db="EMBL/GenBank/DDBJ databases">
        <title>Draft Genome sequence of Marispirochaeta sp. strain JC444.</title>
        <authorList>
            <person name="Shivani Y."/>
            <person name="Subhash Y."/>
            <person name="Sasikala C."/>
            <person name="Ramana C."/>
        </authorList>
    </citation>
    <scope>NUCLEOTIDE SEQUENCE [LARGE SCALE GENOMIC DNA]</scope>
    <source>
        <strain evidence="2 3">JC444</strain>
    </source>
</reference>
<name>A0A1Y1RWL4_9SPIO</name>
<feature type="transmembrane region" description="Helical" evidence="1">
    <location>
        <begin position="110"/>
        <end position="127"/>
    </location>
</feature>
<dbReference type="RefSeq" id="WP_083051781.1">
    <property type="nucleotide sequence ID" value="NZ_MWQY01000016.1"/>
</dbReference>
<evidence type="ECO:0000313" key="3">
    <source>
        <dbReference type="Proteomes" id="UP000192343"/>
    </source>
</evidence>
<proteinExistence type="predicted"/>